<dbReference type="PROSITE" id="PS50048">
    <property type="entry name" value="ZN2_CY6_FUNGAL_2"/>
    <property type="match status" value="1"/>
</dbReference>
<proteinExistence type="predicted"/>
<dbReference type="GO" id="GO:0005634">
    <property type="term" value="C:nucleus"/>
    <property type="evidence" value="ECO:0007669"/>
    <property type="project" value="UniProtKB-SubCell"/>
</dbReference>
<dbReference type="OrthoDB" id="4454541at2759"/>
<dbReference type="SMART" id="SM00066">
    <property type="entry name" value="GAL4"/>
    <property type="match status" value="1"/>
</dbReference>
<feature type="region of interest" description="Disordered" evidence="6">
    <location>
        <begin position="77"/>
        <end position="105"/>
    </location>
</feature>
<evidence type="ECO:0000256" key="1">
    <source>
        <dbReference type="ARBA" id="ARBA00004123"/>
    </source>
</evidence>
<feature type="compositionally biased region" description="Polar residues" evidence="6">
    <location>
        <begin position="79"/>
        <end position="105"/>
    </location>
</feature>
<evidence type="ECO:0000256" key="3">
    <source>
        <dbReference type="ARBA" id="ARBA00023125"/>
    </source>
</evidence>
<dbReference type="Proteomes" id="UP000756132">
    <property type="component" value="Chromosome 1"/>
</dbReference>
<evidence type="ECO:0000256" key="5">
    <source>
        <dbReference type="ARBA" id="ARBA00023242"/>
    </source>
</evidence>
<dbReference type="InterPro" id="IPR001138">
    <property type="entry name" value="Zn2Cys6_DnaBD"/>
</dbReference>
<reference evidence="8" key="2">
    <citation type="journal article" date="2022" name="Microb. Genom.">
        <title>A chromosome-scale genome assembly of the tomato pathogen Cladosporium fulvum reveals a compartmentalized genome architecture and the presence of a dispensable chromosome.</title>
        <authorList>
            <person name="Zaccaron A.Z."/>
            <person name="Chen L.H."/>
            <person name="Samaras A."/>
            <person name="Stergiopoulos I."/>
        </authorList>
    </citation>
    <scope>NUCLEOTIDE SEQUENCE</scope>
    <source>
        <strain evidence="8">Race5_Kim</strain>
    </source>
</reference>
<dbReference type="InterPro" id="IPR051089">
    <property type="entry name" value="prtT"/>
</dbReference>
<evidence type="ECO:0000313" key="9">
    <source>
        <dbReference type="Proteomes" id="UP000756132"/>
    </source>
</evidence>
<dbReference type="GO" id="GO:0000981">
    <property type="term" value="F:DNA-binding transcription factor activity, RNA polymerase II-specific"/>
    <property type="evidence" value="ECO:0007669"/>
    <property type="project" value="InterPro"/>
</dbReference>
<evidence type="ECO:0000256" key="6">
    <source>
        <dbReference type="SAM" id="MobiDB-lite"/>
    </source>
</evidence>
<dbReference type="GO" id="GO:0000976">
    <property type="term" value="F:transcription cis-regulatory region binding"/>
    <property type="evidence" value="ECO:0007669"/>
    <property type="project" value="TreeGrafter"/>
</dbReference>
<feature type="domain" description="Zn(2)-C6 fungal-type" evidence="7">
    <location>
        <begin position="20"/>
        <end position="49"/>
    </location>
</feature>
<name>A0A9Q8L7M6_PASFU</name>
<dbReference type="EMBL" id="CP090163">
    <property type="protein sequence ID" value="UJO12348.1"/>
    <property type="molecule type" value="Genomic_DNA"/>
</dbReference>
<dbReference type="PROSITE" id="PS00463">
    <property type="entry name" value="ZN2_CY6_FUNGAL_1"/>
    <property type="match status" value="1"/>
</dbReference>
<dbReference type="Pfam" id="PF00172">
    <property type="entry name" value="Zn_clus"/>
    <property type="match status" value="1"/>
</dbReference>
<evidence type="ECO:0000313" key="8">
    <source>
        <dbReference type="EMBL" id="UJO12348.1"/>
    </source>
</evidence>
<keyword evidence="5" id="KW-0539">Nucleus</keyword>
<dbReference type="KEGG" id="ffu:CLAFUR5_02278"/>
<dbReference type="Gene3D" id="4.10.240.10">
    <property type="entry name" value="Zn(2)-C6 fungal-type DNA-binding domain"/>
    <property type="match status" value="1"/>
</dbReference>
<dbReference type="AlphaFoldDB" id="A0A9Q8L7M6"/>
<keyword evidence="2" id="KW-0805">Transcription regulation</keyword>
<sequence>MDQPAEEASPPAKKRRIPKACSACRRSKLRCDENRPCSRCVSTGVDCVYIERPKDPIAERFERLESTISYLQGRLDSAHGQTSPAASYVSGPSQADTAPTQQRSSFSVPGTFTGLSSFAIRHPPTLDLVAAGVVSVQDARYWFETFFLGCDRFIPAFDPAFDTYDSVRTRSNVLFDAIVTYGCRAATGVLSKQYQALSSLLRRRTSDLVLLMSQVSHAMPRMEDIQALLVIASFSESGAVLSDVALKAAVNAGLPDRLDDLFAMTIANNQDRAGDIAMLFRQARVWFAVFVLDQILSLDGGKPPSVYIRSSPRRIRALISHSQRTTTDLRLFAQVELNAIRSSFYSSVASGSPGATDQVQISQTMAGSLLDLRMWLSEWHAIELNDTTMTTEHPVMLLNLQIQHAWAVLTLHLPALTASGVENIAFMTDAQRNIAVAAKAASEHHLQLLLTNVEMPGNVSTKPYVANLKYAMEFVWAKNAFSVLIVLRLGILLGDHIDTLALRLSEARAFLAELDKAGMGTNISYIRILLQTVEKCERAIRRCARHGQARESTESSDIDFQSFVPKEFTLEWDFPGLNLCYIPFDWQDLFLDFGATA</sequence>
<keyword evidence="9" id="KW-1185">Reference proteome</keyword>
<gene>
    <name evidence="8" type="ORF">CLAFUR5_02278</name>
</gene>
<evidence type="ECO:0000256" key="2">
    <source>
        <dbReference type="ARBA" id="ARBA00023015"/>
    </source>
</evidence>
<accession>A0A9Q8L7M6</accession>
<evidence type="ECO:0000259" key="7">
    <source>
        <dbReference type="PROSITE" id="PS50048"/>
    </source>
</evidence>
<dbReference type="InterPro" id="IPR036864">
    <property type="entry name" value="Zn2-C6_fun-type_DNA-bd_sf"/>
</dbReference>
<dbReference type="SUPFAM" id="SSF57701">
    <property type="entry name" value="Zn2/Cys6 DNA-binding domain"/>
    <property type="match status" value="1"/>
</dbReference>
<dbReference type="CDD" id="cd00067">
    <property type="entry name" value="GAL4"/>
    <property type="match status" value="1"/>
</dbReference>
<dbReference type="CDD" id="cd12148">
    <property type="entry name" value="fungal_TF_MHR"/>
    <property type="match status" value="1"/>
</dbReference>
<protein>
    <recommendedName>
        <fullName evidence="7">Zn(2)-C6 fungal-type domain-containing protein</fullName>
    </recommendedName>
</protein>
<keyword evidence="3" id="KW-0238">DNA-binding</keyword>
<dbReference type="PANTHER" id="PTHR31845:SF33">
    <property type="entry name" value="ZN(II)2CYS6 TRANSCRIPTION FACTOR (EUROFUNG)"/>
    <property type="match status" value="1"/>
</dbReference>
<dbReference type="GeneID" id="71982156"/>
<dbReference type="GO" id="GO:0008270">
    <property type="term" value="F:zinc ion binding"/>
    <property type="evidence" value="ECO:0007669"/>
    <property type="project" value="InterPro"/>
</dbReference>
<keyword evidence="4" id="KW-0804">Transcription</keyword>
<dbReference type="PANTHER" id="PTHR31845">
    <property type="entry name" value="FINGER DOMAIN PROTEIN, PUTATIVE-RELATED"/>
    <property type="match status" value="1"/>
</dbReference>
<organism evidence="8 9">
    <name type="scientific">Passalora fulva</name>
    <name type="common">Tomato leaf mold</name>
    <name type="synonym">Cladosporium fulvum</name>
    <dbReference type="NCBI Taxonomy" id="5499"/>
    <lineage>
        <taxon>Eukaryota</taxon>
        <taxon>Fungi</taxon>
        <taxon>Dikarya</taxon>
        <taxon>Ascomycota</taxon>
        <taxon>Pezizomycotina</taxon>
        <taxon>Dothideomycetes</taxon>
        <taxon>Dothideomycetidae</taxon>
        <taxon>Mycosphaerellales</taxon>
        <taxon>Mycosphaerellaceae</taxon>
        <taxon>Fulvia</taxon>
    </lineage>
</organism>
<evidence type="ECO:0000256" key="4">
    <source>
        <dbReference type="ARBA" id="ARBA00023163"/>
    </source>
</evidence>
<reference evidence="8" key="1">
    <citation type="submission" date="2021-12" db="EMBL/GenBank/DDBJ databases">
        <authorList>
            <person name="Zaccaron A."/>
            <person name="Stergiopoulos I."/>
        </authorList>
    </citation>
    <scope>NUCLEOTIDE SEQUENCE</scope>
    <source>
        <strain evidence="8">Race5_Kim</strain>
    </source>
</reference>
<comment type="subcellular location">
    <subcellularLocation>
        <location evidence="1">Nucleus</location>
    </subcellularLocation>
</comment>
<dbReference type="RefSeq" id="XP_047756714.1">
    <property type="nucleotide sequence ID" value="XM_047901426.1"/>
</dbReference>